<dbReference type="InterPro" id="IPR017452">
    <property type="entry name" value="GPCR_Rhodpsn_7TM"/>
</dbReference>
<dbReference type="EMBL" id="JAAKFY010000013">
    <property type="protein sequence ID" value="KAF3848209.1"/>
    <property type="molecule type" value="Genomic_DNA"/>
</dbReference>
<reference evidence="12 13" key="1">
    <citation type="submission" date="2020-03" db="EMBL/GenBank/DDBJ databases">
        <title>Dissostichus mawsoni Genome sequencing and assembly.</title>
        <authorList>
            <person name="Park H."/>
        </authorList>
    </citation>
    <scope>NUCLEOTIDE SEQUENCE [LARGE SCALE GENOMIC DNA]</scope>
    <source>
        <strain evidence="12">DM0001</strain>
        <tissue evidence="12">Muscle</tissue>
    </source>
</reference>
<evidence type="ECO:0000256" key="7">
    <source>
        <dbReference type="ARBA" id="ARBA00023170"/>
    </source>
</evidence>
<dbReference type="PANTHER" id="PTHR24233">
    <property type="entry name" value="P2Y PURINOCEPTOR-RELATED G-PROTEIN COUPLED RECEPTOR"/>
    <property type="match status" value="1"/>
</dbReference>
<sequence length="503" mass="56422">MVKFGLDYLADDRIEGQGGAKHYAKVGLLLNGFTLKVYFCRAQQQQSSSVTVYLKNLVAADFLISLCLPLRILNYASTSVHIHLVYCNFGASAFYLNIRCEPPTSSPRSPGSSSWPRQKPSSPVPLSLSCDALHSQLLSAVYKVIHSCSVLIFLLVLVSLVFFYHSTSRRLKRCSWSQTFFYLKEVTVLLSVLNVCLDPLIYFIFCKAFRAQLNLKRADGGEQCIVNDQMGPFTVLYTLIFIISMPGNLLSVWIFIRSRRVKRRSLSVYLLNLLLSDLLLLLALPFKILKDGGAAPWSLKVFHCQASAGCTSLRSMWLQGVGFSWLLSVVLFVSEEGHQPPLARVDRGPLHGAVPERLVLRAALSSFLALRRLLGSCKDPLLRADARRAAVSVTSVALAYIVGFVPYHVVRALHTLTQTKVITECSVRRKLFLGKEATLLLSVLHLCFDPLIFYYLHEPFRQTLRNMMPRWRKKRSEEEGKAAEEEAAEGKAAVEQDLQSTLI</sequence>
<dbReference type="PROSITE" id="PS50262">
    <property type="entry name" value="G_PROTEIN_RECEP_F1_2"/>
    <property type="match status" value="1"/>
</dbReference>
<accession>A0A7J5YHF9</accession>
<feature type="transmembrane region" description="Helical" evidence="10">
    <location>
        <begin position="186"/>
        <end position="205"/>
    </location>
</feature>
<name>A0A7J5YHF9_DISMA</name>
<comment type="caution">
    <text evidence="12">The sequence shown here is derived from an EMBL/GenBank/DDBJ whole genome shotgun (WGS) entry which is preliminary data.</text>
</comment>
<evidence type="ECO:0000259" key="11">
    <source>
        <dbReference type="PROSITE" id="PS50262"/>
    </source>
</evidence>
<protein>
    <recommendedName>
        <fullName evidence="11">G-protein coupled receptors family 1 profile domain-containing protein</fullName>
    </recommendedName>
</protein>
<gene>
    <name evidence="12" type="ORF">F7725_021237</name>
</gene>
<feature type="transmembrane region" description="Helical" evidence="10">
    <location>
        <begin position="235"/>
        <end position="256"/>
    </location>
</feature>
<keyword evidence="13" id="KW-1185">Reference proteome</keyword>
<evidence type="ECO:0000313" key="13">
    <source>
        <dbReference type="Proteomes" id="UP000518266"/>
    </source>
</evidence>
<dbReference type="PRINTS" id="PR00237">
    <property type="entry name" value="GPCRRHODOPSN"/>
</dbReference>
<evidence type="ECO:0000256" key="9">
    <source>
        <dbReference type="SAM" id="MobiDB-lite"/>
    </source>
</evidence>
<evidence type="ECO:0000256" key="6">
    <source>
        <dbReference type="ARBA" id="ARBA00023136"/>
    </source>
</evidence>
<evidence type="ECO:0000256" key="5">
    <source>
        <dbReference type="ARBA" id="ARBA00023040"/>
    </source>
</evidence>
<dbReference type="InterPro" id="IPR000276">
    <property type="entry name" value="GPCR_Rhodpsn"/>
</dbReference>
<dbReference type="Pfam" id="PF00001">
    <property type="entry name" value="7tm_1"/>
    <property type="match status" value="1"/>
</dbReference>
<evidence type="ECO:0000256" key="3">
    <source>
        <dbReference type="ARBA" id="ARBA00022692"/>
    </source>
</evidence>
<keyword evidence="8" id="KW-0807">Transducer</keyword>
<dbReference type="Proteomes" id="UP000518266">
    <property type="component" value="Unassembled WGS sequence"/>
</dbReference>
<evidence type="ECO:0000313" key="12">
    <source>
        <dbReference type="EMBL" id="KAF3848209.1"/>
    </source>
</evidence>
<keyword evidence="6 10" id="KW-0472">Membrane</keyword>
<keyword evidence="2" id="KW-1003">Cell membrane</keyword>
<keyword evidence="3 10" id="KW-0812">Transmembrane</keyword>
<dbReference type="AlphaFoldDB" id="A0A7J5YHF9"/>
<keyword evidence="5" id="KW-0297">G-protein coupled receptor</keyword>
<dbReference type="SUPFAM" id="SSF81321">
    <property type="entry name" value="Family A G protein-coupled receptor-like"/>
    <property type="match status" value="2"/>
</dbReference>
<comment type="subcellular location">
    <subcellularLocation>
        <location evidence="1">Cell membrane</location>
        <topology evidence="1">Multi-pass membrane protein</topology>
    </subcellularLocation>
</comment>
<dbReference type="GO" id="GO:0045028">
    <property type="term" value="F:G protein-coupled purinergic nucleotide receptor activity"/>
    <property type="evidence" value="ECO:0007669"/>
    <property type="project" value="TreeGrafter"/>
</dbReference>
<proteinExistence type="predicted"/>
<dbReference type="PANTHER" id="PTHR24233:SF4">
    <property type="entry name" value="G-PROTEIN COUPLED RECEPTOR 171"/>
    <property type="match status" value="1"/>
</dbReference>
<feature type="transmembrane region" description="Helical" evidence="10">
    <location>
        <begin position="268"/>
        <end position="289"/>
    </location>
</feature>
<evidence type="ECO:0000256" key="10">
    <source>
        <dbReference type="SAM" id="Phobius"/>
    </source>
</evidence>
<evidence type="ECO:0000256" key="4">
    <source>
        <dbReference type="ARBA" id="ARBA00022989"/>
    </source>
</evidence>
<evidence type="ECO:0000256" key="2">
    <source>
        <dbReference type="ARBA" id="ARBA00022475"/>
    </source>
</evidence>
<dbReference type="OrthoDB" id="9947214at2759"/>
<dbReference type="Gene3D" id="1.20.1070.10">
    <property type="entry name" value="Rhodopsin 7-helix transmembrane proteins"/>
    <property type="match status" value="4"/>
</dbReference>
<feature type="transmembrane region" description="Helical" evidence="10">
    <location>
        <begin position="144"/>
        <end position="165"/>
    </location>
</feature>
<organism evidence="12 13">
    <name type="scientific">Dissostichus mawsoni</name>
    <name type="common">Antarctic cod</name>
    <dbReference type="NCBI Taxonomy" id="36200"/>
    <lineage>
        <taxon>Eukaryota</taxon>
        <taxon>Metazoa</taxon>
        <taxon>Chordata</taxon>
        <taxon>Craniata</taxon>
        <taxon>Vertebrata</taxon>
        <taxon>Euteleostomi</taxon>
        <taxon>Actinopterygii</taxon>
        <taxon>Neopterygii</taxon>
        <taxon>Teleostei</taxon>
        <taxon>Neoteleostei</taxon>
        <taxon>Acanthomorphata</taxon>
        <taxon>Eupercaria</taxon>
        <taxon>Perciformes</taxon>
        <taxon>Notothenioidei</taxon>
        <taxon>Nototheniidae</taxon>
        <taxon>Dissostichus</taxon>
    </lineage>
</organism>
<feature type="transmembrane region" description="Helical" evidence="10">
    <location>
        <begin position="437"/>
        <end position="456"/>
    </location>
</feature>
<evidence type="ECO:0000256" key="1">
    <source>
        <dbReference type="ARBA" id="ARBA00004651"/>
    </source>
</evidence>
<feature type="compositionally biased region" description="Basic and acidic residues" evidence="9">
    <location>
        <begin position="476"/>
        <end position="494"/>
    </location>
</feature>
<feature type="domain" description="G-protein coupled receptors family 1 profile" evidence="11">
    <location>
        <begin position="247"/>
        <end position="304"/>
    </location>
</feature>
<keyword evidence="7" id="KW-0675">Receptor</keyword>
<evidence type="ECO:0000256" key="8">
    <source>
        <dbReference type="ARBA" id="ARBA00023224"/>
    </source>
</evidence>
<feature type="region of interest" description="Disordered" evidence="9">
    <location>
        <begin position="476"/>
        <end position="503"/>
    </location>
</feature>
<keyword evidence="4 10" id="KW-1133">Transmembrane helix</keyword>
<feature type="transmembrane region" description="Helical" evidence="10">
    <location>
        <begin position="389"/>
        <end position="409"/>
    </location>
</feature>
<dbReference type="GO" id="GO:0005886">
    <property type="term" value="C:plasma membrane"/>
    <property type="evidence" value="ECO:0007669"/>
    <property type="project" value="UniProtKB-SubCell"/>
</dbReference>